<dbReference type="InterPro" id="IPR011990">
    <property type="entry name" value="TPR-like_helical_dom_sf"/>
</dbReference>
<dbReference type="PANTHER" id="PTHR46574">
    <property type="entry name" value="43 KDA RECEPTOR-ASSOCIATED PROTEIN OF THE SYNAPSE"/>
    <property type="match status" value="1"/>
</dbReference>
<reference evidence="3 4" key="1">
    <citation type="submission" date="2023-10" db="EMBL/GenBank/DDBJ databases">
        <title>Complete genome sequence of Shewanella sp. DAU334.</title>
        <authorList>
            <person name="Lee Y.-S."/>
            <person name="Jeong H.-R."/>
            <person name="Hwang E.-J."/>
            <person name="Choi Y.-L."/>
            <person name="Kim G.-D."/>
        </authorList>
    </citation>
    <scope>NUCLEOTIDE SEQUENCE [LARGE SCALE GENOMIC DNA]</scope>
    <source>
        <strain evidence="3 4">DAU334</strain>
    </source>
</reference>
<dbReference type="SMART" id="SM00028">
    <property type="entry name" value="TPR"/>
    <property type="match status" value="5"/>
</dbReference>
<organism evidence="3 4">
    <name type="scientific">Shewanella youngdeokensis</name>
    <dbReference type="NCBI Taxonomy" id="2999068"/>
    <lineage>
        <taxon>Bacteria</taxon>
        <taxon>Pseudomonadati</taxon>
        <taxon>Pseudomonadota</taxon>
        <taxon>Gammaproteobacteria</taxon>
        <taxon>Alteromonadales</taxon>
        <taxon>Shewanellaceae</taxon>
        <taxon>Shewanella</taxon>
    </lineage>
</organism>
<keyword evidence="4" id="KW-1185">Reference proteome</keyword>
<dbReference type="PANTHER" id="PTHR46574:SF1">
    <property type="entry name" value="43 KDA RECEPTOR-ASSOCIATED PROTEIN OF THE SYNAPSE"/>
    <property type="match status" value="1"/>
</dbReference>
<keyword evidence="1" id="KW-1133">Transmembrane helix</keyword>
<dbReference type="Proteomes" id="UP001529491">
    <property type="component" value="Chromosome"/>
</dbReference>
<dbReference type="InterPro" id="IPR052480">
    <property type="entry name" value="RAPsyn"/>
</dbReference>
<dbReference type="Gene3D" id="1.25.40.10">
    <property type="entry name" value="Tetratricopeptide repeat domain"/>
    <property type="match status" value="2"/>
</dbReference>
<keyword evidence="1" id="KW-0472">Membrane</keyword>
<sequence>MRIVLTLCLVVLSFCSQFNAHATGRDPIETERLFREHPNQLRHSINQHFPKTPNFISNKAIHDYAVVKGMSDTEAKFELLLHARLSLDLSSKSADRYTVARKLIDQLAMLSSTPFEKSYVQMLNGRYVGRSKQDYKTAVNLYQGALNTLANTHGVKEQVLRFTINEHLSMLHMMMHEHDVALQHLQQAKLIATKLASPYFSASAESALGKYYYKKNRYAESLQHYSIAINHTDSQKNPVQDAHIKLQLARVYRNLKSWDEALQYANEAAELFKRTDNEAYLSSCMTVIAMIYAEQDLWNKAIDYYLNAQQIDAKQGHYIGQALNLHNLGEAYFKVEDPQASISHLMRANKIFNSRGSKHYLVYNHLLIAEVHSSIADWSTSLQHAYLAADLAKEMNLNNEQIEALTLSSQALKQLKQFEQAYNDAQKIINLRVKTNEPESDKQRSETSLQLHKVKLELNQANNALQIEQSQHSIYYIALVICTLLILMLAALALYLRISQKKLAIEQSHLQQKNLLDPLSKLPNYSAFAQTFPAAINTIKTLALVSLTEQLNSDLAQGHECNAKMNTQQLNALTAGLHCQTFFIRPGLFLLCIDKVIAPETLLSDVRQVLTSEAETTVHMGMLSLPLLADTEVKLSAKQHFGTLQMMLSGAMSLGNQQDYYVTFKPLDFAPAAMFVSPLYLTLEKSVIRGLIKLETNGVKDDIIWPRWKRHQNIDLGTQ</sequence>
<evidence type="ECO:0000256" key="2">
    <source>
        <dbReference type="SAM" id="SignalP"/>
    </source>
</evidence>
<feature type="signal peptide" evidence="2">
    <location>
        <begin position="1"/>
        <end position="22"/>
    </location>
</feature>
<evidence type="ECO:0000313" key="3">
    <source>
        <dbReference type="EMBL" id="WOT04263.1"/>
    </source>
</evidence>
<dbReference type="InterPro" id="IPR019734">
    <property type="entry name" value="TPR_rpt"/>
</dbReference>
<keyword evidence="1" id="KW-0812">Transmembrane</keyword>
<evidence type="ECO:0000313" key="4">
    <source>
        <dbReference type="Proteomes" id="UP001529491"/>
    </source>
</evidence>
<dbReference type="EMBL" id="CP136522">
    <property type="protein sequence ID" value="WOT04263.1"/>
    <property type="molecule type" value="Genomic_DNA"/>
</dbReference>
<accession>A0ABZ0JXD5</accession>
<name>A0ABZ0JXD5_9GAMM</name>
<feature type="transmembrane region" description="Helical" evidence="1">
    <location>
        <begin position="474"/>
        <end position="496"/>
    </location>
</feature>
<keyword evidence="2" id="KW-0732">Signal</keyword>
<evidence type="ECO:0000256" key="1">
    <source>
        <dbReference type="SAM" id="Phobius"/>
    </source>
</evidence>
<dbReference type="Pfam" id="PF13424">
    <property type="entry name" value="TPR_12"/>
    <property type="match status" value="1"/>
</dbReference>
<dbReference type="SUPFAM" id="SSF48452">
    <property type="entry name" value="TPR-like"/>
    <property type="match status" value="2"/>
</dbReference>
<dbReference type="RefSeq" id="WP_310471891.1">
    <property type="nucleotide sequence ID" value="NZ_CP136522.1"/>
</dbReference>
<protein>
    <submittedName>
        <fullName evidence="3">Tetratricopeptide repeat protein</fullName>
    </submittedName>
</protein>
<gene>
    <name evidence="3" type="ORF">RGE70_13100</name>
</gene>
<feature type="chain" id="PRO_5046331021" evidence="2">
    <location>
        <begin position="23"/>
        <end position="719"/>
    </location>
</feature>
<proteinExistence type="predicted"/>